<dbReference type="Proteomes" id="UP000789359">
    <property type="component" value="Unassembled WGS sequence"/>
</dbReference>
<evidence type="ECO:0000313" key="2">
    <source>
        <dbReference type="Proteomes" id="UP000789359"/>
    </source>
</evidence>
<protein>
    <recommendedName>
        <fullName evidence="3">Phage tail protein</fullName>
    </recommendedName>
</protein>
<dbReference type="RefSeq" id="WP_230056948.1">
    <property type="nucleotide sequence ID" value="NZ_CAJHOE010000002.1"/>
</dbReference>
<keyword evidence="2" id="KW-1185">Reference proteome</keyword>
<evidence type="ECO:0000313" key="1">
    <source>
        <dbReference type="EMBL" id="CAD7288213.1"/>
    </source>
</evidence>
<proteinExistence type="predicted"/>
<comment type="caution">
    <text evidence="1">The sequence shown here is derived from an EMBL/GenBank/DDBJ whole genome shotgun (WGS) entry which is preliminary data.</text>
</comment>
<dbReference type="SUPFAM" id="SSF69279">
    <property type="entry name" value="Phage tail proteins"/>
    <property type="match status" value="1"/>
</dbReference>
<name>A0ABM8Q603_9BACT</name>
<evidence type="ECO:0008006" key="3">
    <source>
        <dbReference type="Google" id="ProtNLM"/>
    </source>
</evidence>
<sequence length="307" mass="35303">MGVASFHKPQVKILYNGKDKTALMPWVSINIDDNEGDEADRLNITLEYNTPRPRAKDTIEIYVNDNFLGKFIIVGIKFNYKKTIEIEAISADFTKDFKTKKNRTFLEKSYHEIISQIAKENNYNTKIDFDRSSEIVTLEQHDLSDVAFLHKIAKDLNLSFSVKNNTFIFFDRNKNKNRLTYEYNADDAISLSYELIQTSSGYKSCEVTWHNTKTGKDETVRVGSDEPTLKLVSLQDSKNEALKLANSKLGNQKNSEIKGNMQIVGEPFFAGAYLNVYFSDTNKTMKFIIKKISHKISTTWISDIEFF</sequence>
<gene>
    <name evidence="1" type="ORF">LMG8286_01194</name>
</gene>
<accession>A0ABM8Q603</accession>
<reference evidence="1 2" key="1">
    <citation type="submission" date="2020-11" db="EMBL/GenBank/DDBJ databases">
        <authorList>
            <person name="Peeters C."/>
        </authorList>
    </citation>
    <scope>NUCLEOTIDE SEQUENCE [LARGE SCALE GENOMIC DNA]</scope>
    <source>
        <strain evidence="1 2">LMG 8286</strain>
    </source>
</reference>
<dbReference type="EMBL" id="CAJHOE010000002">
    <property type="protein sequence ID" value="CAD7288213.1"/>
    <property type="molecule type" value="Genomic_DNA"/>
</dbReference>
<organism evidence="1 2">
    <name type="scientific">Campylobacter suis</name>
    <dbReference type="NCBI Taxonomy" id="2790657"/>
    <lineage>
        <taxon>Bacteria</taxon>
        <taxon>Pseudomonadati</taxon>
        <taxon>Campylobacterota</taxon>
        <taxon>Epsilonproteobacteria</taxon>
        <taxon>Campylobacterales</taxon>
        <taxon>Campylobacteraceae</taxon>
        <taxon>Campylobacter</taxon>
    </lineage>
</organism>